<evidence type="ECO:0000313" key="2">
    <source>
        <dbReference type="EMBL" id="MCX2739943.1"/>
    </source>
</evidence>
<comment type="caution">
    <text evidence="2">The sequence shown here is derived from an EMBL/GenBank/DDBJ whole genome shotgun (WGS) entry which is preliminary data.</text>
</comment>
<proteinExistence type="predicted"/>
<dbReference type="InterPro" id="IPR001173">
    <property type="entry name" value="Glyco_trans_2-like"/>
</dbReference>
<accession>A0ABT3RDL4</accession>
<keyword evidence="3" id="KW-1185">Reference proteome</keyword>
<organism evidence="2 3">
    <name type="scientific">Pontibacter anaerobius</name>
    <dbReference type="NCBI Taxonomy" id="2993940"/>
    <lineage>
        <taxon>Bacteria</taxon>
        <taxon>Pseudomonadati</taxon>
        <taxon>Bacteroidota</taxon>
        <taxon>Cytophagia</taxon>
        <taxon>Cytophagales</taxon>
        <taxon>Hymenobacteraceae</taxon>
        <taxon>Pontibacter</taxon>
    </lineage>
</organism>
<dbReference type="SUPFAM" id="SSF53448">
    <property type="entry name" value="Nucleotide-diphospho-sugar transferases"/>
    <property type="match status" value="1"/>
</dbReference>
<dbReference type="CDD" id="cd00761">
    <property type="entry name" value="Glyco_tranf_GTA_type"/>
    <property type="match status" value="1"/>
</dbReference>
<feature type="domain" description="Glycosyltransferase 2-like" evidence="1">
    <location>
        <begin position="8"/>
        <end position="129"/>
    </location>
</feature>
<dbReference type="RefSeq" id="WP_266052011.1">
    <property type="nucleotide sequence ID" value="NZ_JAPFQO010000005.1"/>
</dbReference>
<sequence>MASDVGFSVIIPVHNKLPHLERSVNSVLHQTHKNLEVILIDDASTDGSSKKLQDFTDKRVKVLRREVPGAGGYAARNLGINHARMEWVCFLDADDEWKPNVLETVAQLAATDGEVEVISWSWFIKEGNSQSLNGFSVLHKKYDCKTYTLIDFLTVPPPIWTGAVAIKKGRLIAAGMFPEKDFTRGGDMDTWVRCLWGSKKNVWLNQAMSYYHTDSVNMVTRKEDRNPLFIFSPFLQNLITTTDDKELREAILFYQNRYLYIILNGRVYEGKNIDYKLLSRMHLGRQALWLGLKLHLNRLRHAVGLI</sequence>
<dbReference type="EMBL" id="JAPFQO010000005">
    <property type="protein sequence ID" value="MCX2739943.1"/>
    <property type="molecule type" value="Genomic_DNA"/>
</dbReference>
<dbReference type="InterPro" id="IPR029044">
    <property type="entry name" value="Nucleotide-diphossugar_trans"/>
</dbReference>
<dbReference type="PANTHER" id="PTHR43685">
    <property type="entry name" value="GLYCOSYLTRANSFERASE"/>
    <property type="match status" value="1"/>
</dbReference>
<dbReference type="Gene3D" id="3.90.550.10">
    <property type="entry name" value="Spore Coat Polysaccharide Biosynthesis Protein SpsA, Chain A"/>
    <property type="match status" value="1"/>
</dbReference>
<dbReference type="Proteomes" id="UP001207228">
    <property type="component" value="Unassembled WGS sequence"/>
</dbReference>
<evidence type="ECO:0000259" key="1">
    <source>
        <dbReference type="Pfam" id="PF00535"/>
    </source>
</evidence>
<dbReference type="InterPro" id="IPR050834">
    <property type="entry name" value="Glycosyltransf_2"/>
</dbReference>
<gene>
    <name evidence="2" type="ORF">OO017_08310</name>
</gene>
<protein>
    <submittedName>
        <fullName evidence="2">Glycosyltransferase family A protein</fullName>
    </submittedName>
</protein>
<reference evidence="2 3" key="1">
    <citation type="submission" date="2022-11" db="EMBL/GenBank/DDBJ databases">
        <title>The characterization of three novel Bacteroidetes species and genomic analysis of their roles in tidal elemental geochemical cycles.</title>
        <authorList>
            <person name="Ma K.-J."/>
        </authorList>
    </citation>
    <scope>NUCLEOTIDE SEQUENCE [LARGE SCALE GENOMIC DNA]</scope>
    <source>
        <strain evidence="2 3">M82</strain>
    </source>
</reference>
<dbReference type="Pfam" id="PF00535">
    <property type="entry name" value="Glycos_transf_2"/>
    <property type="match status" value="1"/>
</dbReference>
<dbReference type="PANTHER" id="PTHR43685:SF11">
    <property type="entry name" value="GLYCOSYLTRANSFERASE TAGX-RELATED"/>
    <property type="match status" value="1"/>
</dbReference>
<name>A0ABT3RDL4_9BACT</name>
<evidence type="ECO:0000313" key="3">
    <source>
        <dbReference type="Proteomes" id="UP001207228"/>
    </source>
</evidence>